<dbReference type="Proteomes" id="UP000003858">
    <property type="component" value="Unassembled WGS sequence"/>
</dbReference>
<dbReference type="AlphaFoldDB" id="F9LZ60"/>
<organism evidence="1 2">
    <name type="scientific">Streptococcus mitis bv. 2 str. SK95</name>
    <dbReference type="NCBI Taxonomy" id="1000588"/>
    <lineage>
        <taxon>Bacteria</taxon>
        <taxon>Bacillati</taxon>
        <taxon>Bacillota</taxon>
        <taxon>Bacilli</taxon>
        <taxon>Lactobacillales</taxon>
        <taxon>Streptococcaceae</taxon>
        <taxon>Streptococcus</taxon>
    </lineage>
</organism>
<sequence>MTWFSNQTPELYDENFMEQLETLYKFSLFNYKEKPLLLRIAV</sequence>
<protein>
    <submittedName>
        <fullName evidence="1">Uncharacterized protein</fullName>
    </submittedName>
</protein>
<comment type="caution">
    <text evidence="1">The sequence shown here is derived from an EMBL/GenBank/DDBJ whole genome shotgun (WGS) entry which is preliminary data.</text>
</comment>
<proteinExistence type="predicted"/>
<name>F9LZ60_STROR</name>
<dbReference type="EMBL" id="AFUB01000056">
    <property type="protein sequence ID" value="EGU63699.1"/>
    <property type="molecule type" value="Genomic_DNA"/>
</dbReference>
<dbReference type="PATRIC" id="fig|1000588.3.peg.1668"/>
<gene>
    <name evidence="1" type="ORF">HMPREF9965_1509</name>
</gene>
<evidence type="ECO:0000313" key="1">
    <source>
        <dbReference type="EMBL" id="EGU63699.1"/>
    </source>
</evidence>
<reference evidence="1 2" key="1">
    <citation type="submission" date="2011-05" db="EMBL/GenBank/DDBJ databases">
        <authorList>
            <person name="Durkin A.S."/>
            <person name="Radune D."/>
            <person name="Hostetler J."/>
            <person name="Torralba M."/>
            <person name="Gillis M."/>
            <person name="Methe B."/>
            <person name="Sutton G."/>
            <person name="Nelson K.E."/>
        </authorList>
    </citation>
    <scope>NUCLEOTIDE SEQUENCE [LARGE SCALE GENOMIC DNA]</scope>
    <source>
        <strain evidence="1 2">SK95</strain>
    </source>
</reference>
<accession>F9LZ60</accession>
<evidence type="ECO:0000313" key="2">
    <source>
        <dbReference type="Proteomes" id="UP000003858"/>
    </source>
</evidence>